<proteinExistence type="predicted"/>
<dbReference type="EMBL" id="QETF01000023">
    <property type="protein sequence ID" value="PWG15760.1"/>
    <property type="molecule type" value="Genomic_DNA"/>
</dbReference>
<keyword evidence="2" id="KW-1185">Reference proteome</keyword>
<evidence type="ECO:0000313" key="1">
    <source>
        <dbReference type="EMBL" id="PWG15760.1"/>
    </source>
</evidence>
<comment type="caution">
    <text evidence="1">The sequence shown here is derived from an EMBL/GenBank/DDBJ whole genome shotgun (WGS) entry which is preliminary data.</text>
</comment>
<sequence length="80" mass="9028">MSERTQRLVEEAGFEVTRGDDYITVSNPHDEDDWPDILAIVSKLPDVVIFEQVVGPPSLEVSHTVFAYNDEDYGKFGDLL</sequence>
<organism evidence="1 2">
    <name type="scientific">Salibaculum griseiflavum</name>
    <dbReference type="NCBI Taxonomy" id="1914409"/>
    <lineage>
        <taxon>Bacteria</taxon>
        <taxon>Pseudomonadati</taxon>
        <taxon>Pseudomonadota</taxon>
        <taxon>Alphaproteobacteria</taxon>
        <taxon>Rhodobacterales</taxon>
        <taxon>Roseobacteraceae</taxon>
        <taxon>Salibaculum</taxon>
    </lineage>
</organism>
<protein>
    <submittedName>
        <fullName evidence="1">Uncharacterized protein</fullName>
    </submittedName>
</protein>
<dbReference type="Proteomes" id="UP000245293">
    <property type="component" value="Unassembled WGS sequence"/>
</dbReference>
<gene>
    <name evidence="1" type="ORF">DFK10_15165</name>
</gene>
<dbReference type="AlphaFoldDB" id="A0A2V1P1W5"/>
<evidence type="ECO:0000313" key="2">
    <source>
        <dbReference type="Proteomes" id="UP000245293"/>
    </source>
</evidence>
<accession>A0A2V1P1W5</accession>
<reference evidence="2" key="1">
    <citation type="submission" date="2018-05" db="EMBL/GenBank/DDBJ databases">
        <authorList>
            <person name="Du Z."/>
            <person name="Wang X."/>
        </authorList>
    </citation>
    <scope>NUCLEOTIDE SEQUENCE [LARGE SCALE GENOMIC DNA]</scope>
    <source>
        <strain evidence="2">WDS4C29</strain>
    </source>
</reference>
<name>A0A2V1P1W5_9RHOB</name>